<reference evidence="2" key="1">
    <citation type="submission" date="2019-05" db="EMBL/GenBank/DDBJ databases">
        <title>Flavobacterium profundi sp. nov., isolated from a deep-sea seamount.</title>
        <authorList>
            <person name="Zhang D.-C."/>
        </authorList>
    </citation>
    <scope>NUCLEOTIDE SEQUENCE [LARGE SCALE GENOMIC DNA]</scope>
    <source>
        <strain evidence="2">TP390</strain>
    </source>
</reference>
<dbReference type="EMBL" id="WQLW01000008">
    <property type="protein sequence ID" value="MVO09772.1"/>
    <property type="molecule type" value="Genomic_DNA"/>
</dbReference>
<evidence type="ECO:0000313" key="2">
    <source>
        <dbReference type="Proteomes" id="UP000431264"/>
    </source>
</evidence>
<dbReference type="OrthoDB" id="9961477at2"/>
<comment type="caution">
    <text evidence="1">The sequence shown here is derived from an EMBL/GenBank/DDBJ whole genome shotgun (WGS) entry which is preliminary data.</text>
</comment>
<proteinExistence type="predicted"/>
<sequence>MGNIQNLNEKEARYTTDIESLQELIEKDNEIQPVSHLQLYLIQQRKEIHKIQTNQINNIEVVEPEIK</sequence>
<protein>
    <submittedName>
        <fullName evidence="1">Uncharacterized protein</fullName>
    </submittedName>
</protein>
<evidence type="ECO:0000313" key="1">
    <source>
        <dbReference type="EMBL" id="MVO09772.1"/>
    </source>
</evidence>
<keyword evidence="2" id="KW-1185">Reference proteome</keyword>
<dbReference type="AlphaFoldDB" id="A0A6I4IM81"/>
<gene>
    <name evidence="1" type="ORF">GOQ30_11440</name>
</gene>
<dbReference type="Proteomes" id="UP000431264">
    <property type="component" value="Unassembled WGS sequence"/>
</dbReference>
<organism evidence="1 2">
    <name type="scientific">Flavobacterium profundi</name>
    <dbReference type="NCBI Taxonomy" id="1774945"/>
    <lineage>
        <taxon>Bacteria</taxon>
        <taxon>Pseudomonadati</taxon>
        <taxon>Bacteroidota</taxon>
        <taxon>Flavobacteriia</taxon>
        <taxon>Flavobacteriales</taxon>
        <taxon>Flavobacteriaceae</taxon>
        <taxon>Flavobacterium</taxon>
    </lineage>
</organism>
<dbReference type="RefSeq" id="WP_140998151.1">
    <property type="nucleotide sequence ID" value="NZ_VDCZ01000008.1"/>
</dbReference>
<name>A0A6I4IM81_9FLAO</name>
<accession>A0A6I4IM81</accession>